<proteinExistence type="predicted"/>
<keyword evidence="2" id="KW-1003">Cell membrane</keyword>
<evidence type="ECO:0000313" key="8">
    <source>
        <dbReference type="EMBL" id="GAH63132.1"/>
    </source>
</evidence>
<comment type="subcellular location">
    <subcellularLocation>
        <location evidence="1">Cell inner membrane</location>
        <topology evidence="1">Multi-pass membrane protein</topology>
    </subcellularLocation>
</comment>
<comment type="catalytic activity">
    <reaction evidence="6">
        <text>formate(in) = formate(out)</text>
        <dbReference type="Rhea" id="RHEA:29679"/>
        <dbReference type="ChEBI" id="CHEBI:15740"/>
    </reaction>
</comment>
<evidence type="ECO:0000256" key="7">
    <source>
        <dbReference type="SAM" id="Phobius"/>
    </source>
</evidence>
<dbReference type="GO" id="GO:0015499">
    <property type="term" value="F:formate transmembrane transporter activity"/>
    <property type="evidence" value="ECO:0007669"/>
    <property type="project" value="TreeGrafter"/>
</dbReference>
<feature type="transmembrane region" description="Helical" evidence="7">
    <location>
        <begin position="40"/>
        <end position="59"/>
    </location>
</feature>
<gene>
    <name evidence="8" type="ORF">S03H2_53951</name>
</gene>
<keyword evidence="5 7" id="KW-0472">Membrane</keyword>
<dbReference type="EMBL" id="BARU01034362">
    <property type="protein sequence ID" value="GAH63132.1"/>
    <property type="molecule type" value="Genomic_DNA"/>
</dbReference>
<protein>
    <recommendedName>
        <fullName evidence="9">Formate/nitrite transporter</fullName>
    </recommendedName>
</protein>
<evidence type="ECO:0000256" key="3">
    <source>
        <dbReference type="ARBA" id="ARBA00022692"/>
    </source>
</evidence>
<dbReference type="Gene3D" id="1.20.1080.10">
    <property type="entry name" value="Glycerol uptake facilitator protein"/>
    <property type="match status" value="1"/>
</dbReference>
<dbReference type="Pfam" id="PF01226">
    <property type="entry name" value="Form_Nir_trans"/>
    <property type="match status" value="1"/>
</dbReference>
<comment type="caution">
    <text evidence="8">The sequence shown here is derived from an EMBL/GenBank/DDBJ whole genome shotgun (WGS) entry which is preliminary data.</text>
</comment>
<accession>X1H134</accession>
<reference evidence="8" key="1">
    <citation type="journal article" date="2014" name="Front. Microbiol.">
        <title>High frequency of phylogenetically diverse reductive dehalogenase-homologous genes in deep subseafloor sedimentary metagenomes.</title>
        <authorList>
            <person name="Kawai M."/>
            <person name="Futagami T."/>
            <person name="Toyoda A."/>
            <person name="Takaki Y."/>
            <person name="Nishi S."/>
            <person name="Hori S."/>
            <person name="Arai W."/>
            <person name="Tsubouchi T."/>
            <person name="Morono Y."/>
            <person name="Uchiyama I."/>
            <person name="Ito T."/>
            <person name="Fujiyama A."/>
            <person name="Inagaki F."/>
            <person name="Takami H."/>
        </authorList>
    </citation>
    <scope>NUCLEOTIDE SEQUENCE</scope>
    <source>
        <strain evidence="8">Expedition CK06-06</strain>
    </source>
</reference>
<evidence type="ECO:0000256" key="2">
    <source>
        <dbReference type="ARBA" id="ARBA00022519"/>
    </source>
</evidence>
<keyword evidence="4 7" id="KW-1133">Transmembrane helix</keyword>
<dbReference type="InterPro" id="IPR023271">
    <property type="entry name" value="Aquaporin-like"/>
</dbReference>
<dbReference type="InterPro" id="IPR000292">
    <property type="entry name" value="For/NO2_transpt"/>
</dbReference>
<evidence type="ECO:0000256" key="6">
    <source>
        <dbReference type="ARBA" id="ARBA00035914"/>
    </source>
</evidence>
<dbReference type="PANTHER" id="PTHR30520:SF10">
    <property type="entry name" value="FORMATE CHANNEL FOCA-RELATED"/>
    <property type="match status" value="1"/>
</dbReference>
<evidence type="ECO:0000256" key="5">
    <source>
        <dbReference type="ARBA" id="ARBA00023136"/>
    </source>
</evidence>
<evidence type="ECO:0000256" key="4">
    <source>
        <dbReference type="ARBA" id="ARBA00022989"/>
    </source>
</evidence>
<name>X1H134_9ZZZZ</name>
<dbReference type="AlphaFoldDB" id="X1H134"/>
<feature type="transmembrane region" description="Helical" evidence="7">
    <location>
        <begin position="79"/>
        <end position="101"/>
    </location>
</feature>
<evidence type="ECO:0000256" key="1">
    <source>
        <dbReference type="ARBA" id="ARBA00004429"/>
    </source>
</evidence>
<organism evidence="8">
    <name type="scientific">marine sediment metagenome</name>
    <dbReference type="NCBI Taxonomy" id="412755"/>
    <lineage>
        <taxon>unclassified sequences</taxon>
        <taxon>metagenomes</taxon>
        <taxon>ecological metagenomes</taxon>
    </lineage>
</organism>
<feature type="transmembrane region" description="Helical" evidence="7">
    <location>
        <begin position="121"/>
        <end position="145"/>
    </location>
</feature>
<sequence>MPAHLPPTNISIPTMLNAAQVTQTLEDSLSEKTAYRPHKTFLLGLTGGGYVALGLVFFITSQVGAHVLPFGVAKVLGGIVFTTGLALVVLTGAELFTASTLSLTSRASGRITTSQLLRNWVLVYVANLCGALTIVCLVYFSGVWYDDHGQ</sequence>
<dbReference type="GO" id="GO:0005886">
    <property type="term" value="C:plasma membrane"/>
    <property type="evidence" value="ECO:0007669"/>
    <property type="project" value="UniProtKB-SubCell"/>
</dbReference>
<dbReference type="PANTHER" id="PTHR30520">
    <property type="entry name" value="FORMATE TRANSPORTER-RELATED"/>
    <property type="match status" value="1"/>
</dbReference>
<keyword evidence="2" id="KW-0997">Cell inner membrane</keyword>
<keyword evidence="3 7" id="KW-0812">Transmembrane</keyword>
<evidence type="ECO:0008006" key="9">
    <source>
        <dbReference type="Google" id="ProtNLM"/>
    </source>
</evidence>